<dbReference type="Pfam" id="PF01656">
    <property type="entry name" value="CbiA"/>
    <property type="match status" value="1"/>
</dbReference>
<dbReference type="SUPFAM" id="SSF52540">
    <property type="entry name" value="P-loop containing nucleoside triphosphate hydrolases"/>
    <property type="match status" value="1"/>
</dbReference>
<evidence type="ECO:0000256" key="7">
    <source>
        <dbReference type="HAMAP-Rule" id="MF_00028"/>
    </source>
</evidence>
<feature type="active site" description="Nucleophile" evidence="7">
    <location>
        <position position="375"/>
    </location>
</feature>
<dbReference type="InterPro" id="IPR004459">
    <property type="entry name" value="CobQ_synth"/>
</dbReference>
<dbReference type="Pfam" id="PF07685">
    <property type="entry name" value="GATase_3"/>
    <property type="match status" value="1"/>
</dbReference>
<evidence type="ECO:0000256" key="2">
    <source>
        <dbReference type="ARBA" id="ARBA00006205"/>
    </source>
</evidence>
<dbReference type="InterPro" id="IPR027417">
    <property type="entry name" value="P-loop_NTPase"/>
</dbReference>
<dbReference type="EMBL" id="CAFB01000048">
    <property type="protein sequence ID" value="CCD29816.1"/>
    <property type="molecule type" value="Genomic_DNA"/>
</dbReference>
<evidence type="ECO:0000256" key="5">
    <source>
        <dbReference type="ARBA" id="ARBA00022962"/>
    </source>
</evidence>
<feature type="region of interest" description="Disordered" evidence="8">
    <location>
        <begin position="1"/>
        <end position="22"/>
    </location>
</feature>
<evidence type="ECO:0000256" key="4">
    <source>
        <dbReference type="ARBA" id="ARBA00022573"/>
    </source>
</evidence>
<keyword evidence="5 7" id="KW-0315">Glutamine amidotransferase</keyword>
<dbReference type="NCBIfam" id="TIGR00313">
    <property type="entry name" value="cobQ"/>
    <property type="match status" value="1"/>
</dbReference>
<dbReference type="AlphaFoldDB" id="G2JAL4"/>
<feature type="active site" evidence="7">
    <location>
        <position position="481"/>
    </location>
</feature>
<dbReference type="InterPro" id="IPR047045">
    <property type="entry name" value="CobQ_N"/>
</dbReference>
<feature type="domain" description="CobQ/CobB/MinD/ParA nucleotide binding" evidence="9">
    <location>
        <begin position="48"/>
        <end position="274"/>
    </location>
</feature>
<dbReference type="InterPro" id="IPR029062">
    <property type="entry name" value="Class_I_gatase-like"/>
</dbReference>
<dbReference type="UniPathway" id="UPA00148"/>
<dbReference type="eggNOG" id="COG1492">
    <property type="taxonomic scope" value="Bacteria"/>
</dbReference>
<evidence type="ECO:0000256" key="3">
    <source>
        <dbReference type="ARBA" id="ARBA00019833"/>
    </source>
</evidence>
<sequence length="537" mass="58582">MEDDDRLGQAGTIRSAARKVSGRPSRQAALECVMHETIAQAQRGNRMLMIQGTASSAGKSTIVAGLCRLAKRAGLRVSPFKPQNMSLNSVVATGGGEMSRAQAWQAFAAGVDPHTDMNPILLKPNSSIGSQVIIQGRVACTLDARSYQQYKPIAMRAALDSFRRIRAASDIVFIEGAGSPAEVNLRHADIANMGFAEAVDCPVVLVADIDRGGMFAQVIGTLECLSERERARIAGVLINRFRGDLSLLKPGIDWLEAKTRKPVFGVIPYLHGLWLDQEDDLPAERSTRAAAGKAFMVVVPALPHLSNHTDFEPLRAHPQVDFRYVRAVDPAPAADLIILPGSKNVHADLLWLRQNGWDTYLLRHLRYGGKVIGICGGMQMLGRELRDPHTIESSASIERGLNLLNFITTLQPEKRLANVSGKLLLDQASVCGYEIHMGKTHGPALQRPAIRLEHSSEDDDAMPCYDGAISADNQIFATYLHGLFDAPAACCALLEWAGLKNAQCFDHDHRRQASIDQLADVMAKNINLNALWSAVQR</sequence>
<keyword evidence="12" id="KW-1185">Reference proteome</keyword>
<evidence type="ECO:0000313" key="11">
    <source>
        <dbReference type="EMBL" id="CCD29816.1"/>
    </source>
</evidence>
<dbReference type="InterPro" id="IPR011698">
    <property type="entry name" value="GATase_3"/>
</dbReference>
<reference evidence="11 12" key="1">
    <citation type="submission" date="2011-08" db="EMBL/GenBank/DDBJ databases">
        <title>The genome of the obligate endobacterium of an arbuscular mycorrhizal fungus reveals an interphylum network of nutritional interactions.</title>
        <authorList>
            <person name="Ghignone S."/>
            <person name="Salvioli A."/>
            <person name="Anca I."/>
            <person name="Lumini E."/>
            <person name="Ortu G."/>
            <person name="Petiti L."/>
            <person name="Cruveiller S."/>
            <person name="Bianciotto V."/>
            <person name="Piffanelli P."/>
            <person name="Lanfranco L."/>
            <person name="Bonfante P."/>
        </authorList>
    </citation>
    <scope>NUCLEOTIDE SEQUENCE [LARGE SCALE GENOMIC DNA]</scope>
    <source>
        <strain evidence="11 12">BEG34</strain>
    </source>
</reference>
<organism evidence="11 12">
    <name type="scientific">Candidatus Glomeribacter gigasporarum BEG34</name>
    <dbReference type="NCBI Taxonomy" id="1070319"/>
    <lineage>
        <taxon>Bacteria</taxon>
        <taxon>Pseudomonadati</taxon>
        <taxon>Pseudomonadota</taxon>
        <taxon>Betaproteobacteria</taxon>
        <taxon>Burkholderiales</taxon>
        <taxon>Burkholderiaceae</taxon>
        <taxon>Candidatus Glomeribacter</taxon>
    </lineage>
</organism>
<dbReference type="HAMAP" id="MF_00028">
    <property type="entry name" value="CobQ"/>
    <property type="match status" value="1"/>
</dbReference>
<evidence type="ECO:0000256" key="1">
    <source>
        <dbReference type="ARBA" id="ARBA00004953"/>
    </source>
</evidence>
<evidence type="ECO:0000259" key="10">
    <source>
        <dbReference type="Pfam" id="PF07685"/>
    </source>
</evidence>
<keyword evidence="11" id="KW-0436">Ligase</keyword>
<keyword evidence="4 7" id="KW-0169">Cobalamin biosynthesis</keyword>
<proteinExistence type="inferred from homology"/>
<dbReference type="CDD" id="cd05389">
    <property type="entry name" value="CobQ_N"/>
    <property type="match status" value="1"/>
</dbReference>
<evidence type="ECO:0000259" key="9">
    <source>
        <dbReference type="Pfam" id="PF01656"/>
    </source>
</evidence>
<comment type="pathway">
    <text evidence="1 7">Cofactor biosynthesis; adenosylcobalamin biosynthesis.</text>
</comment>
<dbReference type="Gene3D" id="3.40.50.300">
    <property type="entry name" value="P-loop containing nucleotide triphosphate hydrolases"/>
    <property type="match status" value="1"/>
</dbReference>
<comment type="function">
    <text evidence="6 7">Catalyzes amidations at positions B, D, E, and G on adenosylcobyrinic A,C-diamide. NH(2) groups are provided by glutamine, and one molecule of ATP is hydrogenolyzed for each amidation.</text>
</comment>
<accession>G2JAL4</accession>
<dbReference type="GO" id="GO:0016874">
    <property type="term" value="F:ligase activity"/>
    <property type="evidence" value="ECO:0007669"/>
    <property type="project" value="UniProtKB-KW"/>
</dbReference>
<dbReference type="GO" id="GO:0015420">
    <property type="term" value="F:ABC-type vitamin B12 transporter activity"/>
    <property type="evidence" value="ECO:0007669"/>
    <property type="project" value="UniProtKB-UniRule"/>
</dbReference>
<dbReference type="STRING" id="1070319.CAGGBEG34_300016"/>
<dbReference type="PANTHER" id="PTHR21343">
    <property type="entry name" value="DETHIOBIOTIN SYNTHETASE"/>
    <property type="match status" value="1"/>
</dbReference>
<dbReference type="Gene3D" id="3.40.50.880">
    <property type="match status" value="1"/>
</dbReference>
<dbReference type="GO" id="GO:0009236">
    <property type="term" value="P:cobalamin biosynthetic process"/>
    <property type="evidence" value="ECO:0007669"/>
    <property type="project" value="UniProtKB-UniRule"/>
</dbReference>
<evidence type="ECO:0000313" key="12">
    <source>
        <dbReference type="Proteomes" id="UP000054051"/>
    </source>
</evidence>
<dbReference type="SUPFAM" id="SSF52317">
    <property type="entry name" value="Class I glutamine amidotransferase-like"/>
    <property type="match status" value="1"/>
</dbReference>
<dbReference type="NCBIfam" id="NF001989">
    <property type="entry name" value="PRK00784.1"/>
    <property type="match status" value="1"/>
</dbReference>
<protein>
    <recommendedName>
        <fullName evidence="3 7">Cobyric acid synthase</fullName>
    </recommendedName>
</protein>
<comment type="caution">
    <text evidence="11">The sequence shown here is derived from an EMBL/GenBank/DDBJ whole genome shotgun (WGS) entry which is preliminary data.</text>
</comment>
<gene>
    <name evidence="7 11" type="primary">cobQ</name>
    <name evidence="11" type="ORF">CAGGBEG34_300016</name>
</gene>
<feature type="domain" description="CobB/CobQ-like glutamine amidotransferase" evidence="10">
    <location>
        <begin position="297"/>
        <end position="487"/>
    </location>
</feature>
<dbReference type="InterPro" id="IPR033949">
    <property type="entry name" value="CobQ_GATase1"/>
</dbReference>
<dbReference type="PROSITE" id="PS51274">
    <property type="entry name" value="GATASE_COBBQ"/>
    <property type="match status" value="1"/>
</dbReference>
<comment type="similarity">
    <text evidence="2 7">Belongs to the CobB/CobQ family. CobQ subfamily.</text>
</comment>
<evidence type="ECO:0000256" key="6">
    <source>
        <dbReference type="ARBA" id="ARBA00025166"/>
    </source>
</evidence>
<dbReference type="PANTHER" id="PTHR21343:SF1">
    <property type="entry name" value="COBYRIC ACID SYNTHASE"/>
    <property type="match status" value="1"/>
</dbReference>
<dbReference type="Proteomes" id="UP000054051">
    <property type="component" value="Unassembled WGS sequence"/>
</dbReference>
<evidence type="ECO:0000256" key="8">
    <source>
        <dbReference type="SAM" id="MobiDB-lite"/>
    </source>
</evidence>
<dbReference type="CDD" id="cd01750">
    <property type="entry name" value="GATase1_CobQ"/>
    <property type="match status" value="1"/>
</dbReference>
<name>G2JAL4_9BURK</name>
<dbReference type="InterPro" id="IPR002586">
    <property type="entry name" value="CobQ/CobB/MinD/ParA_Nub-bd_dom"/>
</dbReference>